<dbReference type="PROSITE" id="PS51480">
    <property type="entry name" value="DHAL"/>
    <property type="match status" value="1"/>
</dbReference>
<gene>
    <name evidence="4" type="ORF">MW290_11030</name>
</gene>
<dbReference type="SMART" id="SM01120">
    <property type="entry name" value="Dak2"/>
    <property type="match status" value="1"/>
</dbReference>
<feature type="domain" description="DhaL" evidence="3">
    <location>
        <begin position="7"/>
        <end position="211"/>
    </location>
</feature>
<organism evidence="4 5">
    <name type="scientific">Aquincola tertiaricarbonis</name>
    <dbReference type="NCBI Taxonomy" id="391953"/>
    <lineage>
        <taxon>Bacteria</taxon>
        <taxon>Pseudomonadati</taxon>
        <taxon>Pseudomonadota</taxon>
        <taxon>Betaproteobacteria</taxon>
        <taxon>Burkholderiales</taxon>
        <taxon>Sphaerotilaceae</taxon>
        <taxon>Aquincola</taxon>
    </lineage>
</organism>
<keyword evidence="5" id="KW-1185">Reference proteome</keyword>
<evidence type="ECO:0000259" key="3">
    <source>
        <dbReference type="PROSITE" id="PS51480"/>
    </source>
</evidence>
<dbReference type="Gene3D" id="1.25.40.340">
    <property type="match status" value="1"/>
</dbReference>
<dbReference type="InterPro" id="IPR050861">
    <property type="entry name" value="Dihydroxyacetone_Kinase"/>
</dbReference>
<keyword evidence="2" id="KW-0418">Kinase</keyword>
<keyword evidence="1" id="KW-0808">Transferase</keyword>
<evidence type="ECO:0000313" key="4">
    <source>
        <dbReference type="EMBL" id="URI06442.1"/>
    </source>
</evidence>
<dbReference type="SUPFAM" id="SSF101473">
    <property type="entry name" value="DhaL-like"/>
    <property type="match status" value="1"/>
</dbReference>
<dbReference type="EMBL" id="CP097635">
    <property type="protein sequence ID" value="URI06442.1"/>
    <property type="molecule type" value="Genomic_DNA"/>
</dbReference>
<dbReference type="InterPro" id="IPR004007">
    <property type="entry name" value="DhaL_dom"/>
</dbReference>
<name>A0ABY4S0H8_AQUTE</name>
<evidence type="ECO:0000256" key="2">
    <source>
        <dbReference type="ARBA" id="ARBA00022777"/>
    </source>
</evidence>
<proteinExistence type="predicted"/>
<dbReference type="RefSeq" id="WP_250194705.1">
    <property type="nucleotide sequence ID" value="NZ_CP097635.1"/>
</dbReference>
<dbReference type="InterPro" id="IPR036117">
    <property type="entry name" value="DhaL_dom_sf"/>
</dbReference>
<protein>
    <submittedName>
        <fullName evidence="4">DAK2 domain-containing protein</fullName>
    </submittedName>
</protein>
<dbReference type="Pfam" id="PF02734">
    <property type="entry name" value="Dak2"/>
    <property type="match status" value="1"/>
</dbReference>
<dbReference type="Proteomes" id="UP001056201">
    <property type="component" value="Chromosome 1"/>
</dbReference>
<accession>A0ABY4S0H8</accession>
<evidence type="ECO:0000313" key="5">
    <source>
        <dbReference type="Proteomes" id="UP001056201"/>
    </source>
</evidence>
<evidence type="ECO:0000256" key="1">
    <source>
        <dbReference type="ARBA" id="ARBA00022679"/>
    </source>
</evidence>
<sequence>MDRIGKPELAGLFQRLREVFSQQREALIALDGKVGDSDLGITMNKGFIAAHEAVLAQLAAGGTDGIGKPLQMAGMAIAKAAPSTMGTLTATGFMRGGKALLAAEAIGTAELAAFWRAYHDGVVERGKAKPGDKTLVDVLGPLLQSLEASAAAGLPLREALVQAEAVAAQALEATKTMTAQHGKAAVFREKSVGLQDAGATVGHLIIQAMRDHVVQAHEGQS</sequence>
<dbReference type="PANTHER" id="PTHR28629:SF4">
    <property type="entry name" value="TRIOKINASE_FMN CYCLASE"/>
    <property type="match status" value="1"/>
</dbReference>
<reference evidence="4" key="1">
    <citation type="submission" date="2022-05" db="EMBL/GenBank/DDBJ databases">
        <title>An RpoN-dependent PEP-CTERM gene is involved in floc formation of an Aquincola tertiaricarbonis strain.</title>
        <authorList>
            <person name="Qiu D."/>
            <person name="Xia M."/>
        </authorList>
    </citation>
    <scope>NUCLEOTIDE SEQUENCE</scope>
    <source>
        <strain evidence="4">RN12</strain>
    </source>
</reference>
<dbReference type="PANTHER" id="PTHR28629">
    <property type="entry name" value="TRIOKINASE/FMN CYCLASE"/>
    <property type="match status" value="1"/>
</dbReference>